<dbReference type="Pfam" id="PF00171">
    <property type="entry name" value="Aldedh"/>
    <property type="match status" value="1"/>
</dbReference>
<keyword evidence="4" id="KW-1185">Reference proteome</keyword>
<dbReference type="Gene3D" id="3.40.605.10">
    <property type="entry name" value="Aldehyde Dehydrogenase, Chain A, domain 1"/>
    <property type="match status" value="1"/>
</dbReference>
<accession>A0A1Q5ZX99</accession>
<proteinExistence type="predicted"/>
<dbReference type="RefSeq" id="WP_074489079.1">
    <property type="nucleotide sequence ID" value="NZ_FPAM01000017.1"/>
</dbReference>
<keyword evidence="1" id="KW-0560">Oxidoreductase</keyword>
<dbReference type="PANTHER" id="PTHR43353:SF3">
    <property type="entry name" value="ALDEHYDE DEHYDROGENASE-RELATED"/>
    <property type="match status" value="1"/>
</dbReference>
<feature type="domain" description="Aldehyde dehydrogenase" evidence="2">
    <location>
        <begin position="18"/>
        <end position="458"/>
    </location>
</feature>
<organism evidence="3 4">
    <name type="scientific">Mucilaginibacter polytrichastri</name>
    <dbReference type="NCBI Taxonomy" id="1302689"/>
    <lineage>
        <taxon>Bacteria</taxon>
        <taxon>Pseudomonadati</taxon>
        <taxon>Bacteroidota</taxon>
        <taxon>Sphingobacteriia</taxon>
        <taxon>Sphingobacteriales</taxon>
        <taxon>Sphingobacteriaceae</taxon>
        <taxon>Mucilaginibacter</taxon>
    </lineage>
</organism>
<comment type="caution">
    <text evidence="3">The sequence shown here is derived from an EMBL/GenBank/DDBJ whole genome shotgun (WGS) entry which is preliminary data.</text>
</comment>
<dbReference type="InterPro" id="IPR016162">
    <property type="entry name" value="Ald_DH_N"/>
</dbReference>
<dbReference type="InterPro" id="IPR050740">
    <property type="entry name" value="Aldehyde_DH_Superfamily"/>
</dbReference>
<dbReference type="InterPro" id="IPR016163">
    <property type="entry name" value="Ald_DH_C"/>
</dbReference>
<evidence type="ECO:0000313" key="4">
    <source>
        <dbReference type="Proteomes" id="UP000186720"/>
    </source>
</evidence>
<dbReference type="PANTHER" id="PTHR43353">
    <property type="entry name" value="SUCCINATE-SEMIALDEHYDE DEHYDROGENASE, MITOCHONDRIAL"/>
    <property type="match status" value="1"/>
</dbReference>
<gene>
    <name evidence="3" type="ORF">RG47T_1833</name>
</gene>
<dbReference type="Proteomes" id="UP000186720">
    <property type="component" value="Unassembled WGS sequence"/>
</dbReference>
<dbReference type="InterPro" id="IPR044151">
    <property type="entry name" value="ALDH_KGSADH"/>
</dbReference>
<dbReference type="CDD" id="cd07129">
    <property type="entry name" value="ALDH_KGSADH"/>
    <property type="match status" value="1"/>
</dbReference>
<dbReference type="EMBL" id="MPPL01000001">
    <property type="protein sequence ID" value="OKS86377.1"/>
    <property type="molecule type" value="Genomic_DNA"/>
</dbReference>
<reference evidence="3 4" key="1">
    <citation type="submission" date="2016-11" db="EMBL/GenBank/DDBJ databases">
        <title>Whole Genome Sequencing of Mucilaginibacter polytrichastri RG4-7(T) isolated from the moss sample.</title>
        <authorList>
            <person name="Li Y."/>
        </authorList>
    </citation>
    <scope>NUCLEOTIDE SEQUENCE [LARGE SCALE GENOMIC DNA]</scope>
    <source>
        <strain evidence="3 4">RG4-7</strain>
    </source>
</reference>
<name>A0A1Q5ZX99_9SPHI</name>
<dbReference type="AlphaFoldDB" id="A0A1Q5ZX99"/>
<dbReference type="SUPFAM" id="SSF53720">
    <property type="entry name" value="ALDH-like"/>
    <property type="match status" value="1"/>
</dbReference>
<evidence type="ECO:0000256" key="1">
    <source>
        <dbReference type="ARBA" id="ARBA00023002"/>
    </source>
</evidence>
<dbReference type="InterPro" id="IPR016161">
    <property type="entry name" value="Ald_DH/histidinol_DH"/>
</dbReference>
<evidence type="ECO:0000259" key="2">
    <source>
        <dbReference type="Pfam" id="PF00171"/>
    </source>
</evidence>
<evidence type="ECO:0000313" key="3">
    <source>
        <dbReference type="EMBL" id="OKS86377.1"/>
    </source>
</evidence>
<dbReference type="InterPro" id="IPR015590">
    <property type="entry name" value="Aldehyde_DH_dom"/>
</dbReference>
<dbReference type="GO" id="GO:0016620">
    <property type="term" value="F:oxidoreductase activity, acting on the aldehyde or oxo group of donors, NAD or NADP as acceptor"/>
    <property type="evidence" value="ECO:0007669"/>
    <property type="project" value="InterPro"/>
</dbReference>
<dbReference type="Gene3D" id="3.40.309.10">
    <property type="entry name" value="Aldehyde Dehydrogenase, Chain A, domain 2"/>
    <property type="match status" value="1"/>
</dbReference>
<sequence>MTAGEHIIGFELSAEGSDIITSINPATGDKVGDFFVAIITEVDKAAEKAAAAFQIYRKKSGTEKAGFLEAIAEEIMAIGDELISVCCAESALPKGRIEGERGRTIGQLKLFANLLKEGSWLDARIETADPERVPLPKPDIRFMQIPLGPVAVFGASNFPLAFSVAGGDTVSALAAGCSVIVKAHPAHPATSWLIGNAIQKAAITMEMPDGIFSLLFGDGPVLGTQLVKHPAIKAVGFTGSFGAGKAIYDIAVRRDIPIPVYAEMGSTNPVFILPQALQNQADLFVKGFSGSVTLGVGQFCTNPGMLIYENTDDSEIFTNKLEEEFKQTSGGVMLAANIYKSYNAGVARHADTAGVTTLAKGKYSENLNTAAPVLFKIKSDTLKAHPNLAEEVFGPTSMLVEATSRQDVLEIARNLTGHLTATVHGTDSDLLEYKDLLNILEQKVGRLLINGYPTGVEVCSAMVHGGPFPATSDSRSTSVGTAAIDRFTRPVCYQDMPQALLPDELKNTNPLGIWRLINGSLSNEAINYKPTIL</sequence>
<protein>
    <submittedName>
        <fullName evidence="3">NADP-dependent fatty aldehyde dehydrogenase</fullName>
    </submittedName>
</protein>
<dbReference type="OrthoDB" id="9770537at2"/>
<dbReference type="STRING" id="1302689.RG47T_1833"/>